<protein>
    <submittedName>
        <fullName evidence="2">Uncharacterized protein</fullName>
    </submittedName>
</protein>
<organism evidence="2 3">
    <name type="scientific">Methylobacterium brachiatum</name>
    <dbReference type="NCBI Taxonomy" id="269660"/>
    <lineage>
        <taxon>Bacteria</taxon>
        <taxon>Pseudomonadati</taxon>
        <taxon>Pseudomonadota</taxon>
        <taxon>Alphaproteobacteria</taxon>
        <taxon>Hyphomicrobiales</taxon>
        <taxon>Methylobacteriaceae</taxon>
        <taxon>Methylobacterium</taxon>
    </lineage>
</organism>
<sequence length="94" mass="10283">MGLTAFVVFVVPWVVMAIWLTRSPQLLRLGAPAAPWRPLTKHKDPPRNQRRETSRYNAGTNDGSGPTGGDKHSPMGTPQGGRLSQSVEPTEPHE</sequence>
<dbReference type="AlphaFoldDB" id="A0AAJ1TS24"/>
<evidence type="ECO:0000313" key="2">
    <source>
        <dbReference type="EMBL" id="MDQ0543879.1"/>
    </source>
</evidence>
<feature type="region of interest" description="Disordered" evidence="1">
    <location>
        <begin position="31"/>
        <end position="94"/>
    </location>
</feature>
<comment type="caution">
    <text evidence="2">The sequence shown here is derived from an EMBL/GenBank/DDBJ whole genome shotgun (WGS) entry which is preliminary data.</text>
</comment>
<name>A0AAJ1TS24_9HYPH</name>
<feature type="compositionally biased region" description="Polar residues" evidence="1">
    <location>
        <begin position="55"/>
        <end position="64"/>
    </location>
</feature>
<feature type="compositionally biased region" description="Basic and acidic residues" evidence="1">
    <location>
        <begin position="41"/>
        <end position="54"/>
    </location>
</feature>
<dbReference type="Proteomes" id="UP001223420">
    <property type="component" value="Unassembled WGS sequence"/>
</dbReference>
<proteinExistence type="predicted"/>
<dbReference type="EMBL" id="JAUSWL010000004">
    <property type="protein sequence ID" value="MDQ0543879.1"/>
    <property type="molecule type" value="Genomic_DNA"/>
</dbReference>
<evidence type="ECO:0000256" key="1">
    <source>
        <dbReference type="SAM" id="MobiDB-lite"/>
    </source>
</evidence>
<reference evidence="2" key="1">
    <citation type="submission" date="2023-07" db="EMBL/GenBank/DDBJ databases">
        <title>Genomic Encyclopedia of Type Strains, Phase IV (KMG-IV): sequencing the most valuable type-strain genomes for metagenomic binning, comparative biology and taxonomic classification.</title>
        <authorList>
            <person name="Goeker M."/>
        </authorList>
    </citation>
    <scope>NUCLEOTIDE SEQUENCE</scope>
    <source>
        <strain evidence="2">DSM 19569</strain>
    </source>
</reference>
<evidence type="ECO:0000313" key="3">
    <source>
        <dbReference type="Proteomes" id="UP001223420"/>
    </source>
</evidence>
<gene>
    <name evidence="2" type="ORF">QO001_002808</name>
</gene>
<accession>A0AAJ1TS24</accession>